<evidence type="ECO:0000259" key="3">
    <source>
        <dbReference type="PROSITE" id="PS50801"/>
    </source>
</evidence>
<organism evidence="4 5">
    <name type="scientific">Micromonospora mirobrigensis</name>
    <dbReference type="NCBI Taxonomy" id="262898"/>
    <lineage>
        <taxon>Bacteria</taxon>
        <taxon>Bacillati</taxon>
        <taxon>Actinomycetota</taxon>
        <taxon>Actinomycetes</taxon>
        <taxon>Micromonosporales</taxon>
        <taxon>Micromonosporaceae</taxon>
        <taxon>Micromonospora</taxon>
    </lineage>
</organism>
<dbReference type="InterPro" id="IPR002645">
    <property type="entry name" value="STAS_dom"/>
</dbReference>
<dbReference type="CDD" id="cd07043">
    <property type="entry name" value="STAS_anti-anti-sigma_factors"/>
    <property type="match status" value="1"/>
</dbReference>
<dbReference type="NCBIfam" id="TIGR00377">
    <property type="entry name" value="ant_ant_sig"/>
    <property type="match status" value="1"/>
</dbReference>
<dbReference type="EMBL" id="FMCX01000001">
    <property type="protein sequence ID" value="SCE67444.1"/>
    <property type="molecule type" value="Genomic_DNA"/>
</dbReference>
<dbReference type="GO" id="GO:0043856">
    <property type="term" value="F:anti-sigma factor antagonist activity"/>
    <property type="evidence" value="ECO:0007669"/>
    <property type="project" value="InterPro"/>
</dbReference>
<accession>A0A1C4U704</accession>
<feature type="domain" description="STAS" evidence="3">
    <location>
        <begin position="11"/>
        <end position="95"/>
    </location>
</feature>
<proteinExistence type="inferred from homology"/>
<evidence type="ECO:0000313" key="5">
    <source>
        <dbReference type="Proteomes" id="UP000199504"/>
    </source>
</evidence>
<sequence>MDVDVRDAAGGRVILSPAGELDRVAADHVERAFLDAVGRPGAREVLVDLTRVSFLDSTGIRVLLRAADAATERGVRLRVTDPQPVVARILRITAVGPVLGWADDEAYRPAGGVPQWRRLG</sequence>
<dbReference type="PANTHER" id="PTHR33495:SF2">
    <property type="entry name" value="ANTI-SIGMA FACTOR ANTAGONIST TM_1081-RELATED"/>
    <property type="match status" value="1"/>
</dbReference>
<comment type="similarity">
    <text evidence="1 2">Belongs to the anti-sigma-factor antagonist family.</text>
</comment>
<dbReference type="Proteomes" id="UP000199504">
    <property type="component" value="Unassembled WGS sequence"/>
</dbReference>
<reference evidence="5" key="1">
    <citation type="submission" date="2016-06" db="EMBL/GenBank/DDBJ databases">
        <authorList>
            <person name="Varghese N."/>
            <person name="Submissions Spin"/>
        </authorList>
    </citation>
    <scope>NUCLEOTIDE SEQUENCE [LARGE SCALE GENOMIC DNA]</scope>
    <source>
        <strain evidence="5">DSM 44830</strain>
    </source>
</reference>
<protein>
    <recommendedName>
        <fullName evidence="2">Anti-sigma factor antagonist</fullName>
    </recommendedName>
</protein>
<dbReference type="AlphaFoldDB" id="A0A1C4U704"/>
<dbReference type="RefSeq" id="WP_176730521.1">
    <property type="nucleotide sequence ID" value="NZ_FMCX01000001.1"/>
</dbReference>
<evidence type="ECO:0000256" key="2">
    <source>
        <dbReference type="RuleBase" id="RU003749"/>
    </source>
</evidence>
<name>A0A1C4U704_9ACTN</name>
<dbReference type="STRING" id="262898.GA0070564_101268"/>
<dbReference type="InterPro" id="IPR036513">
    <property type="entry name" value="STAS_dom_sf"/>
</dbReference>
<dbReference type="PANTHER" id="PTHR33495">
    <property type="entry name" value="ANTI-SIGMA FACTOR ANTAGONIST TM_1081-RELATED-RELATED"/>
    <property type="match status" value="1"/>
</dbReference>
<dbReference type="Pfam" id="PF01740">
    <property type="entry name" value="STAS"/>
    <property type="match status" value="1"/>
</dbReference>
<dbReference type="SUPFAM" id="SSF52091">
    <property type="entry name" value="SpoIIaa-like"/>
    <property type="match status" value="1"/>
</dbReference>
<keyword evidence="5" id="KW-1185">Reference proteome</keyword>
<evidence type="ECO:0000313" key="4">
    <source>
        <dbReference type="EMBL" id="SCE67444.1"/>
    </source>
</evidence>
<evidence type="ECO:0000256" key="1">
    <source>
        <dbReference type="ARBA" id="ARBA00009013"/>
    </source>
</evidence>
<gene>
    <name evidence="4" type="ORF">GA0070564_101268</name>
</gene>
<dbReference type="InterPro" id="IPR003658">
    <property type="entry name" value="Anti-sigma_ant"/>
</dbReference>
<dbReference type="Gene3D" id="3.30.750.24">
    <property type="entry name" value="STAS domain"/>
    <property type="match status" value="1"/>
</dbReference>
<dbReference type="PROSITE" id="PS50801">
    <property type="entry name" value="STAS"/>
    <property type="match status" value="1"/>
</dbReference>